<reference evidence="1" key="1">
    <citation type="submission" date="2014-09" db="EMBL/GenBank/DDBJ databases">
        <authorList>
            <person name="Magalhaes I.L.F."/>
            <person name="Oliveira U."/>
            <person name="Santos F.R."/>
            <person name="Vidigal T.H.D.A."/>
            <person name="Brescovit A.D."/>
            <person name="Santos A.J."/>
        </authorList>
    </citation>
    <scope>NUCLEOTIDE SEQUENCE</scope>
    <source>
        <tissue evidence="1">Shoot tissue taken approximately 20 cm above the soil surface</tissue>
    </source>
</reference>
<protein>
    <submittedName>
        <fullName evidence="1">Uncharacterized protein</fullName>
    </submittedName>
</protein>
<organism evidence="1">
    <name type="scientific">Arundo donax</name>
    <name type="common">Giant reed</name>
    <name type="synonym">Donax arundinaceus</name>
    <dbReference type="NCBI Taxonomy" id="35708"/>
    <lineage>
        <taxon>Eukaryota</taxon>
        <taxon>Viridiplantae</taxon>
        <taxon>Streptophyta</taxon>
        <taxon>Embryophyta</taxon>
        <taxon>Tracheophyta</taxon>
        <taxon>Spermatophyta</taxon>
        <taxon>Magnoliopsida</taxon>
        <taxon>Liliopsida</taxon>
        <taxon>Poales</taxon>
        <taxon>Poaceae</taxon>
        <taxon>PACMAD clade</taxon>
        <taxon>Arundinoideae</taxon>
        <taxon>Arundineae</taxon>
        <taxon>Arundo</taxon>
    </lineage>
</organism>
<dbReference type="EMBL" id="GBRH01188679">
    <property type="protein sequence ID" value="JAE09217.1"/>
    <property type="molecule type" value="Transcribed_RNA"/>
</dbReference>
<reference evidence="1" key="2">
    <citation type="journal article" date="2015" name="Data Brief">
        <title>Shoot transcriptome of the giant reed, Arundo donax.</title>
        <authorList>
            <person name="Barrero R.A."/>
            <person name="Guerrero F.D."/>
            <person name="Moolhuijzen P."/>
            <person name="Goolsby J.A."/>
            <person name="Tidwell J."/>
            <person name="Bellgard S.E."/>
            <person name="Bellgard M.I."/>
        </authorList>
    </citation>
    <scope>NUCLEOTIDE SEQUENCE</scope>
    <source>
        <tissue evidence="1">Shoot tissue taken approximately 20 cm above the soil surface</tissue>
    </source>
</reference>
<accession>A0A0A9FA58</accession>
<dbReference type="AlphaFoldDB" id="A0A0A9FA58"/>
<evidence type="ECO:0000313" key="1">
    <source>
        <dbReference type="EMBL" id="JAE09217.1"/>
    </source>
</evidence>
<sequence length="37" mass="4256">MYLIPIQASEVTATKVTWVPVTSLGTYKWPKNTPRYD</sequence>
<proteinExistence type="predicted"/>
<name>A0A0A9FA58_ARUDO</name>